<gene>
    <name evidence="5" type="ORF">GPM918_LOCUS7575</name>
    <name evidence="6" type="ORF">SRO942_LOCUS7575</name>
</gene>
<evidence type="ECO:0000256" key="2">
    <source>
        <dbReference type="ARBA" id="ARBA00023043"/>
    </source>
</evidence>
<evidence type="ECO:0000256" key="1">
    <source>
        <dbReference type="ARBA" id="ARBA00022737"/>
    </source>
</evidence>
<evidence type="ECO:0000256" key="3">
    <source>
        <dbReference type="PROSITE-ProRule" id="PRU00023"/>
    </source>
</evidence>
<keyword evidence="1" id="KW-0677">Repeat</keyword>
<dbReference type="EMBL" id="CAJOBC010001248">
    <property type="protein sequence ID" value="CAF3666631.1"/>
    <property type="molecule type" value="Genomic_DNA"/>
</dbReference>
<name>A0A813Y2M4_9BILA</name>
<evidence type="ECO:0000259" key="4">
    <source>
        <dbReference type="PROSITE" id="PS50225"/>
    </source>
</evidence>
<dbReference type="Proteomes" id="UP000681722">
    <property type="component" value="Unassembled WGS sequence"/>
</dbReference>
<dbReference type="Pfam" id="PF07525">
    <property type="entry name" value="SOCS_box"/>
    <property type="match status" value="1"/>
</dbReference>
<dbReference type="InterPro" id="IPR001496">
    <property type="entry name" value="SOCS_box"/>
</dbReference>
<dbReference type="SUPFAM" id="SSF48403">
    <property type="entry name" value="Ankyrin repeat"/>
    <property type="match status" value="1"/>
</dbReference>
<protein>
    <recommendedName>
        <fullName evidence="4">SOCS box domain-containing protein</fullName>
    </recommendedName>
</protein>
<dbReference type="AlphaFoldDB" id="A0A813Y2M4"/>
<proteinExistence type="predicted"/>
<dbReference type="GO" id="GO:0005737">
    <property type="term" value="C:cytoplasm"/>
    <property type="evidence" value="ECO:0007669"/>
    <property type="project" value="TreeGrafter"/>
</dbReference>
<accession>A0A813Y2M4</accession>
<dbReference type="InterPro" id="IPR002110">
    <property type="entry name" value="Ankyrin_rpt"/>
</dbReference>
<dbReference type="Proteomes" id="UP000663829">
    <property type="component" value="Unassembled WGS sequence"/>
</dbReference>
<dbReference type="PROSITE" id="PS50297">
    <property type="entry name" value="ANK_REP_REGION"/>
    <property type="match status" value="1"/>
</dbReference>
<dbReference type="Pfam" id="PF12796">
    <property type="entry name" value="Ank_2"/>
    <property type="match status" value="1"/>
</dbReference>
<sequence>MGGSFSQIRESRTKRESLHEAIRRKDVKKVKQIIYSNDLDVKNDFKSLELATLYNLTEIVELLLNRGCIPSDKRTARAFDLAGIEYKGRNQYNETILYVAACGNNSTLTEILIEGGCDLNECTRSWTALHVAAARNHDDVLRVLVKHGCDSNIRDRDGFNALMLAVLNENLKNIKLLVLCGCSIKLDELYSTPCLAKQLMKYPEIERVLWQEVSRVKDLKELCRQKIRCALSQRLWRKVNFLNLPKKLKDYVALKELFMSFEQQQPSVLRSPTTEIQSLEE</sequence>
<organism evidence="5 7">
    <name type="scientific">Didymodactylos carnosus</name>
    <dbReference type="NCBI Taxonomy" id="1234261"/>
    <lineage>
        <taxon>Eukaryota</taxon>
        <taxon>Metazoa</taxon>
        <taxon>Spiralia</taxon>
        <taxon>Gnathifera</taxon>
        <taxon>Rotifera</taxon>
        <taxon>Eurotatoria</taxon>
        <taxon>Bdelloidea</taxon>
        <taxon>Philodinida</taxon>
        <taxon>Philodinidae</taxon>
        <taxon>Didymodactylos</taxon>
    </lineage>
</organism>
<feature type="domain" description="SOCS box" evidence="4">
    <location>
        <begin position="204"/>
        <end position="252"/>
    </location>
</feature>
<dbReference type="EMBL" id="CAJNOQ010001248">
    <property type="protein sequence ID" value="CAF0880320.1"/>
    <property type="molecule type" value="Genomic_DNA"/>
</dbReference>
<dbReference type="SMART" id="SM00969">
    <property type="entry name" value="SOCS_box"/>
    <property type="match status" value="1"/>
</dbReference>
<dbReference type="InterPro" id="IPR036770">
    <property type="entry name" value="Ankyrin_rpt-contain_sf"/>
</dbReference>
<dbReference type="Gene3D" id="1.10.750.20">
    <property type="entry name" value="SOCS box"/>
    <property type="match status" value="1"/>
</dbReference>
<evidence type="ECO:0000313" key="7">
    <source>
        <dbReference type="Proteomes" id="UP000663829"/>
    </source>
</evidence>
<dbReference type="InterPro" id="IPR036036">
    <property type="entry name" value="SOCS_box-like_dom_sf"/>
</dbReference>
<feature type="repeat" description="ANK" evidence="3">
    <location>
        <begin position="124"/>
        <end position="156"/>
    </location>
</feature>
<evidence type="ECO:0000313" key="6">
    <source>
        <dbReference type="EMBL" id="CAF3666631.1"/>
    </source>
</evidence>
<dbReference type="PANTHER" id="PTHR24198:SF165">
    <property type="entry name" value="ANKYRIN REPEAT-CONTAINING PROTEIN-RELATED"/>
    <property type="match status" value="1"/>
</dbReference>
<dbReference type="GO" id="GO:0035556">
    <property type="term" value="P:intracellular signal transduction"/>
    <property type="evidence" value="ECO:0007669"/>
    <property type="project" value="InterPro"/>
</dbReference>
<dbReference type="PROSITE" id="PS50225">
    <property type="entry name" value="SOCS"/>
    <property type="match status" value="1"/>
</dbReference>
<dbReference type="SUPFAM" id="SSF158235">
    <property type="entry name" value="SOCS box-like"/>
    <property type="match status" value="1"/>
</dbReference>
<dbReference type="Gene3D" id="1.25.40.20">
    <property type="entry name" value="Ankyrin repeat-containing domain"/>
    <property type="match status" value="2"/>
</dbReference>
<dbReference type="PROSITE" id="PS50088">
    <property type="entry name" value="ANK_REPEAT"/>
    <property type="match status" value="1"/>
</dbReference>
<dbReference type="OrthoDB" id="9984784at2759"/>
<evidence type="ECO:0000313" key="5">
    <source>
        <dbReference type="EMBL" id="CAF0880320.1"/>
    </source>
</evidence>
<dbReference type="PANTHER" id="PTHR24198">
    <property type="entry name" value="ANKYRIN REPEAT AND PROTEIN KINASE DOMAIN-CONTAINING PROTEIN"/>
    <property type="match status" value="1"/>
</dbReference>
<dbReference type="SMART" id="SM00248">
    <property type="entry name" value="ANK"/>
    <property type="match status" value="5"/>
</dbReference>
<reference evidence="5" key="1">
    <citation type="submission" date="2021-02" db="EMBL/GenBank/DDBJ databases">
        <authorList>
            <person name="Nowell W R."/>
        </authorList>
    </citation>
    <scope>NUCLEOTIDE SEQUENCE</scope>
</reference>
<keyword evidence="2 3" id="KW-0040">ANK repeat</keyword>
<keyword evidence="7" id="KW-1185">Reference proteome</keyword>
<comment type="caution">
    <text evidence="5">The sequence shown here is derived from an EMBL/GenBank/DDBJ whole genome shotgun (WGS) entry which is preliminary data.</text>
</comment>